<organism evidence="1">
    <name type="scientific">marine sediment metagenome</name>
    <dbReference type="NCBI Taxonomy" id="412755"/>
    <lineage>
        <taxon>unclassified sequences</taxon>
        <taxon>metagenomes</taxon>
        <taxon>ecological metagenomes</taxon>
    </lineage>
</organism>
<protein>
    <submittedName>
        <fullName evidence="1">Uncharacterized protein</fullName>
    </submittedName>
</protein>
<gene>
    <name evidence="1" type="ORF">LCGC14_2612530</name>
</gene>
<reference evidence="1" key="1">
    <citation type="journal article" date="2015" name="Nature">
        <title>Complex archaea that bridge the gap between prokaryotes and eukaryotes.</title>
        <authorList>
            <person name="Spang A."/>
            <person name="Saw J.H."/>
            <person name="Jorgensen S.L."/>
            <person name="Zaremba-Niedzwiedzka K."/>
            <person name="Martijn J."/>
            <person name="Lind A.E."/>
            <person name="van Eijk R."/>
            <person name="Schleper C."/>
            <person name="Guy L."/>
            <person name="Ettema T.J."/>
        </authorList>
    </citation>
    <scope>NUCLEOTIDE SEQUENCE</scope>
</reference>
<dbReference type="EMBL" id="LAZR01044384">
    <property type="protein sequence ID" value="KKL04790.1"/>
    <property type="molecule type" value="Genomic_DNA"/>
</dbReference>
<accession>A0A0F9A5P9</accession>
<name>A0A0F9A5P9_9ZZZZ</name>
<proteinExistence type="predicted"/>
<dbReference type="AlphaFoldDB" id="A0A0F9A5P9"/>
<evidence type="ECO:0000313" key="1">
    <source>
        <dbReference type="EMBL" id="KKL04790.1"/>
    </source>
</evidence>
<sequence length="82" mass="9661">MLYIVLKISEDENVKGEVIAIKSSHLEAHEVLLSMIEDDKNENDVVNIVNKNRVEVYKFQSGWVKSYKQRTFIFIIQEFLDE</sequence>
<comment type="caution">
    <text evidence="1">The sequence shown here is derived from an EMBL/GenBank/DDBJ whole genome shotgun (WGS) entry which is preliminary data.</text>
</comment>